<reference evidence="1" key="2">
    <citation type="submission" date="2023-06" db="EMBL/GenBank/DDBJ databases">
        <authorList>
            <consortium name="Lawrence Berkeley National Laboratory"/>
            <person name="Haridas S."/>
            <person name="Hensen N."/>
            <person name="Bonometti L."/>
            <person name="Westerberg I."/>
            <person name="Brannstrom I.O."/>
            <person name="Guillou S."/>
            <person name="Cros-Aarteil S."/>
            <person name="Calhoun S."/>
            <person name="Kuo A."/>
            <person name="Mondo S."/>
            <person name="Pangilinan J."/>
            <person name="Riley R."/>
            <person name="Labutti K."/>
            <person name="Andreopoulos B."/>
            <person name="Lipzen A."/>
            <person name="Chen C."/>
            <person name="Yanf M."/>
            <person name="Daum C."/>
            <person name="Ng V."/>
            <person name="Clum A."/>
            <person name="Steindorff A."/>
            <person name="Ohm R."/>
            <person name="Martin F."/>
            <person name="Silar P."/>
            <person name="Natvig D."/>
            <person name="Lalanne C."/>
            <person name="Gautier V."/>
            <person name="Ament-Velasquez S.L."/>
            <person name="Kruys A."/>
            <person name="Hutchinson M.I."/>
            <person name="Powell A.J."/>
            <person name="Barry K."/>
            <person name="Miller A.N."/>
            <person name="Grigoriev I.V."/>
            <person name="Debuchy R."/>
            <person name="Gladieux P."/>
            <person name="Thoren M.H."/>
            <person name="Johannesson H."/>
        </authorList>
    </citation>
    <scope>NUCLEOTIDE SEQUENCE</scope>
    <source>
        <strain evidence="1">CBS 955.72</strain>
    </source>
</reference>
<evidence type="ECO:0000313" key="2">
    <source>
        <dbReference type="Proteomes" id="UP001275084"/>
    </source>
</evidence>
<dbReference type="EMBL" id="JAUIQD010000002">
    <property type="protein sequence ID" value="KAK3358838.1"/>
    <property type="molecule type" value="Genomic_DNA"/>
</dbReference>
<reference evidence="1" key="1">
    <citation type="journal article" date="2023" name="Mol. Phylogenet. Evol.">
        <title>Genome-scale phylogeny and comparative genomics of the fungal order Sordariales.</title>
        <authorList>
            <person name="Hensen N."/>
            <person name="Bonometti L."/>
            <person name="Westerberg I."/>
            <person name="Brannstrom I.O."/>
            <person name="Guillou S."/>
            <person name="Cros-Aarteil S."/>
            <person name="Calhoun S."/>
            <person name="Haridas S."/>
            <person name="Kuo A."/>
            <person name="Mondo S."/>
            <person name="Pangilinan J."/>
            <person name="Riley R."/>
            <person name="LaButti K."/>
            <person name="Andreopoulos B."/>
            <person name="Lipzen A."/>
            <person name="Chen C."/>
            <person name="Yan M."/>
            <person name="Daum C."/>
            <person name="Ng V."/>
            <person name="Clum A."/>
            <person name="Steindorff A."/>
            <person name="Ohm R.A."/>
            <person name="Martin F."/>
            <person name="Silar P."/>
            <person name="Natvig D.O."/>
            <person name="Lalanne C."/>
            <person name="Gautier V."/>
            <person name="Ament-Velasquez S.L."/>
            <person name="Kruys A."/>
            <person name="Hutchinson M.I."/>
            <person name="Powell A.J."/>
            <person name="Barry K."/>
            <person name="Miller A.N."/>
            <person name="Grigoriev I.V."/>
            <person name="Debuchy R."/>
            <person name="Gladieux P."/>
            <person name="Hiltunen Thoren M."/>
            <person name="Johannesson H."/>
        </authorList>
    </citation>
    <scope>NUCLEOTIDE SEQUENCE</scope>
    <source>
        <strain evidence="1">CBS 955.72</strain>
    </source>
</reference>
<comment type="caution">
    <text evidence="1">The sequence shown here is derived from an EMBL/GenBank/DDBJ whole genome shotgun (WGS) entry which is preliminary data.</text>
</comment>
<evidence type="ECO:0000313" key="1">
    <source>
        <dbReference type="EMBL" id="KAK3358838.1"/>
    </source>
</evidence>
<name>A0AAJ0MH29_9PEZI</name>
<protein>
    <recommendedName>
        <fullName evidence="3">SRR1-like domain-containing protein</fullName>
    </recommendedName>
</protein>
<gene>
    <name evidence="1" type="ORF">B0T25DRAFT_563905</name>
</gene>
<dbReference type="Proteomes" id="UP001275084">
    <property type="component" value="Unassembled WGS sequence"/>
</dbReference>
<evidence type="ECO:0008006" key="3">
    <source>
        <dbReference type="Google" id="ProtNLM"/>
    </source>
</evidence>
<dbReference type="PANTHER" id="PTHR42080:SF3">
    <property type="entry name" value="SRR1-LIKE DOMAIN-CONTAINING PROTEIN"/>
    <property type="match status" value="1"/>
</dbReference>
<organism evidence="1 2">
    <name type="scientific">Lasiosphaeria hispida</name>
    <dbReference type="NCBI Taxonomy" id="260671"/>
    <lineage>
        <taxon>Eukaryota</taxon>
        <taxon>Fungi</taxon>
        <taxon>Dikarya</taxon>
        <taxon>Ascomycota</taxon>
        <taxon>Pezizomycotina</taxon>
        <taxon>Sordariomycetes</taxon>
        <taxon>Sordariomycetidae</taxon>
        <taxon>Sordariales</taxon>
        <taxon>Lasiosphaeriaceae</taxon>
        <taxon>Lasiosphaeria</taxon>
    </lineage>
</organism>
<accession>A0AAJ0MH29</accession>
<proteinExistence type="predicted"/>
<keyword evidence="2" id="KW-1185">Reference proteome</keyword>
<dbReference type="PANTHER" id="PTHR42080">
    <property type="entry name" value="SRR1 DOMAIN-CONTAINING PROTEIN"/>
    <property type="match status" value="1"/>
</dbReference>
<dbReference type="AlphaFoldDB" id="A0AAJ0MH29"/>
<sequence length="225" mass="25394">MSAANSSSGVLMRIQSGRFIWRSQWSTTHPSTISSRFFRGEDNPTYLPLTATYNLSRRYKKGGRPGSLVRDYSADPSMPFDIVQSRFRQDRDDWRKTAHFEHLEAIFDAITPPNSATKIIAFACGALYHKSGRDRARAARQHALMMLIKAVDKSVLEEDAIRCLDDPGGFLDVDNLSVVISIAPDIPVRQVVADIARPTVMVWERVTREEEEMDGWSLGAIPRHD</sequence>